<protein>
    <submittedName>
        <fullName evidence="3">Ankyrin repeat-containing protein</fullName>
    </submittedName>
</protein>
<dbReference type="GO" id="GO:0008076">
    <property type="term" value="C:voltage-gated potassium channel complex"/>
    <property type="evidence" value="ECO:0007669"/>
    <property type="project" value="TreeGrafter"/>
</dbReference>
<dbReference type="WBParaSite" id="ALUE_0002147901-mRNA-1">
    <property type="protein sequence ID" value="ALUE_0002147901-mRNA-1"/>
    <property type="gene ID" value="ALUE_0002147901"/>
</dbReference>
<evidence type="ECO:0000256" key="1">
    <source>
        <dbReference type="SAM" id="Phobius"/>
    </source>
</evidence>
<accession>A0A0M3IRV1</accession>
<dbReference type="PANTHER" id="PTHR10217:SF435">
    <property type="entry name" value="POTASSIUM VOLTAGE-GATED CHANNEL PROTEIN EAG"/>
    <property type="match status" value="1"/>
</dbReference>
<keyword evidence="1" id="KW-0812">Transmembrane</keyword>
<dbReference type="GO" id="GO:0005249">
    <property type="term" value="F:voltage-gated potassium channel activity"/>
    <property type="evidence" value="ECO:0007669"/>
    <property type="project" value="TreeGrafter"/>
</dbReference>
<dbReference type="InterPro" id="IPR050818">
    <property type="entry name" value="KCNH_animal-type"/>
</dbReference>
<evidence type="ECO:0000313" key="3">
    <source>
        <dbReference type="WBParaSite" id="ALUE_0002147901-mRNA-1"/>
    </source>
</evidence>
<proteinExistence type="predicted"/>
<feature type="transmembrane region" description="Helical" evidence="1">
    <location>
        <begin position="35"/>
        <end position="57"/>
    </location>
</feature>
<evidence type="ECO:0000313" key="2">
    <source>
        <dbReference type="Proteomes" id="UP000036681"/>
    </source>
</evidence>
<keyword evidence="1" id="KW-0472">Membrane</keyword>
<keyword evidence="1" id="KW-1133">Transmembrane helix</keyword>
<dbReference type="PANTHER" id="PTHR10217">
    <property type="entry name" value="VOLTAGE AND LIGAND GATED POTASSIUM CHANNEL"/>
    <property type="match status" value="1"/>
</dbReference>
<reference evidence="3" key="1">
    <citation type="submission" date="2017-02" db="UniProtKB">
        <authorList>
            <consortium name="WormBaseParasite"/>
        </authorList>
    </citation>
    <scope>IDENTIFICATION</scope>
</reference>
<dbReference type="AlphaFoldDB" id="A0A0M3IRV1"/>
<dbReference type="GO" id="GO:0042391">
    <property type="term" value="P:regulation of membrane potential"/>
    <property type="evidence" value="ECO:0007669"/>
    <property type="project" value="TreeGrafter"/>
</dbReference>
<name>A0A0M3IRV1_ASCLU</name>
<sequence>MNLGGDLLPQYRQETPKTSPHIILHYSTFKTIWDWSILALTFYTAFMVPFNIAFKVFPSADILLTLKGSDNVYANVKMLMRLFPITQHLMLVKIGKYNIVIKQQVLPTSFAYILRNGAISFNEYFMDACYDAAVVRK</sequence>
<keyword evidence="2" id="KW-1185">Reference proteome</keyword>
<organism evidence="2 3">
    <name type="scientific">Ascaris lumbricoides</name>
    <name type="common">Giant roundworm</name>
    <dbReference type="NCBI Taxonomy" id="6252"/>
    <lineage>
        <taxon>Eukaryota</taxon>
        <taxon>Metazoa</taxon>
        <taxon>Ecdysozoa</taxon>
        <taxon>Nematoda</taxon>
        <taxon>Chromadorea</taxon>
        <taxon>Rhabditida</taxon>
        <taxon>Spirurina</taxon>
        <taxon>Ascaridomorpha</taxon>
        <taxon>Ascaridoidea</taxon>
        <taxon>Ascarididae</taxon>
        <taxon>Ascaris</taxon>
    </lineage>
</organism>
<dbReference type="Proteomes" id="UP000036681">
    <property type="component" value="Unplaced"/>
</dbReference>